<dbReference type="KEGG" id="naci:NUH88_02975"/>
<feature type="domain" description="Thioesterase" evidence="3">
    <location>
        <begin position="55"/>
        <end position="129"/>
    </location>
</feature>
<evidence type="ECO:0000313" key="5">
    <source>
        <dbReference type="Proteomes" id="UP001060336"/>
    </source>
</evidence>
<dbReference type="Gene3D" id="3.10.129.10">
    <property type="entry name" value="Hotdog Thioesterase"/>
    <property type="match status" value="1"/>
</dbReference>
<organism evidence="4 5">
    <name type="scientific">Nisaea acidiphila</name>
    <dbReference type="NCBI Taxonomy" id="1862145"/>
    <lineage>
        <taxon>Bacteria</taxon>
        <taxon>Pseudomonadati</taxon>
        <taxon>Pseudomonadota</taxon>
        <taxon>Alphaproteobacteria</taxon>
        <taxon>Rhodospirillales</taxon>
        <taxon>Thalassobaculaceae</taxon>
        <taxon>Nisaea</taxon>
    </lineage>
</organism>
<dbReference type="AlphaFoldDB" id="A0A9J7AW40"/>
<evidence type="ECO:0000256" key="2">
    <source>
        <dbReference type="ARBA" id="ARBA00022801"/>
    </source>
</evidence>
<gene>
    <name evidence="4" type="ORF">NUH88_02975</name>
</gene>
<name>A0A9J7AW40_9PROT</name>
<dbReference type="Pfam" id="PF03061">
    <property type="entry name" value="4HBT"/>
    <property type="match status" value="1"/>
</dbReference>
<evidence type="ECO:0000259" key="3">
    <source>
        <dbReference type="Pfam" id="PF03061"/>
    </source>
</evidence>
<dbReference type="PANTHER" id="PTHR21660">
    <property type="entry name" value="THIOESTERASE SUPERFAMILY MEMBER-RELATED"/>
    <property type="match status" value="1"/>
</dbReference>
<evidence type="ECO:0000313" key="4">
    <source>
        <dbReference type="EMBL" id="UUX50665.1"/>
    </source>
</evidence>
<dbReference type="EMBL" id="CP102480">
    <property type="protein sequence ID" value="UUX50665.1"/>
    <property type="molecule type" value="Genomic_DNA"/>
</dbReference>
<accession>A0A9J7AW40</accession>
<dbReference type="Proteomes" id="UP001060336">
    <property type="component" value="Chromosome"/>
</dbReference>
<reference evidence="4" key="1">
    <citation type="submission" date="2022-08" db="EMBL/GenBank/DDBJ databases">
        <title>Nisaea acidiphila sp. nov., isolated from a marine algal debris and emended description of the genus Nisaea Urios et al. 2008.</title>
        <authorList>
            <person name="Kwon K."/>
        </authorList>
    </citation>
    <scope>NUCLEOTIDE SEQUENCE</scope>
    <source>
        <strain evidence="4">MEBiC11861</strain>
    </source>
</reference>
<dbReference type="PANTHER" id="PTHR21660:SF1">
    <property type="entry name" value="ACYL-COENZYME A THIOESTERASE 13"/>
    <property type="match status" value="1"/>
</dbReference>
<protein>
    <submittedName>
        <fullName evidence="4">PaaI family thioesterase</fullName>
    </submittedName>
</protein>
<comment type="similarity">
    <text evidence="1">Belongs to the thioesterase PaaI family.</text>
</comment>
<dbReference type="InterPro" id="IPR003736">
    <property type="entry name" value="PAAI_dom"/>
</dbReference>
<dbReference type="NCBIfam" id="TIGR00369">
    <property type="entry name" value="unchar_dom_1"/>
    <property type="match status" value="1"/>
</dbReference>
<proteinExistence type="inferred from homology"/>
<dbReference type="InterPro" id="IPR006683">
    <property type="entry name" value="Thioestr_dom"/>
</dbReference>
<dbReference type="GO" id="GO:0047617">
    <property type="term" value="F:fatty acyl-CoA hydrolase activity"/>
    <property type="evidence" value="ECO:0007669"/>
    <property type="project" value="InterPro"/>
</dbReference>
<dbReference type="CDD" id="cd03443">
    <property type="entry name" value="PaaI_thioesterase"/>
    <property type="match status" value="1"/>
</dbReference>
<dbReference type="InterPro" id="IPR039298">
    <property type="entry name" value="ACOT13"/>
</dbReference>
<keyword evidence="2" id="KW-0378">Hydrolase</keyword>
<dbReference type="SUPFAM" id="SSF54637">
    <property type="entry name" value="Thioesterase/thiol ester dehydrase-isomerase"/>
    <property type="match status" value="1"/>
</dbReference>
<keyword evidence="5" id="KW-1185">Reference proteome</keyword>
<evidence type="ECO:0000256" key="1">
    <source>
        <dbReference type="ARBA" id="ARBA00008324"/>
    </source>
</evidence>
<dbReference type="InterPro" id="IPR029069">
    <property type="entry name" value="HotDog_dom_sf"/>
</dbReference>
<dbReference type="RefSeq" id="WP_257769875.1">
    <property type="nucleotide sequence ID" value="NZ_CP102480.1"/>
</dbReference>
<sequence>MDETRARARFESALADYRQEFETFFLARLLDLGFEYEEELCRVRFPVEEFLFNPQGSLHGGAIATVMDISMGHLLKHMTGTGGATLEMKVQYLRPLTSGTACCEGRVLRRGRSLCFLESRLFDENGKLAAVATSTWKLPSAG</sequence>